<dbReference type="STRING" id="1519643.SAMN06295933_2077"/>
<comment type="catalytic activity">
    <reaction evidence="1 9">
        <text>N-(5-phospho-beta-D-ribosyl)anthranilate = 1-(2-carboxyphenylamino)-1-deoxy-D-ribulose 5-phosphate</text>
        <dbReference type="Rhea" id="RHEA:21540"/>
        <dbReference type="ChEBI" id="CHEBI:18277"/>
        <dbReference type="ChEBI" id="CHEBI:58613"/>
        <dbReference type="EC" id="5.3.1.24"/>
    </reaction>
</comment>
<name>A0A1X7DMZ0_9BACT</name>
<reference evidence="12" key="1">
    <citation type="submission" date="2017-04" db="EMBL/GenBank/DDBJ databases">
        <authorList>
            <person name="Varghese N."/>
            <person name="Submissions S."/>
        </authorList>
    </citation>
    <scope>NUCLEOTIDE SEQUENCE [LARGE SCALE GENOMIC DNA]</scope>
    <source>
        <strain evidence="12">K3S</strain>
    </source>
</reference>
<dbReference type="PANTHER" id="PTHR42894:SF1">
    <property type="entry name" value="N-(5'-PHOSPHORIBOSYL)ANTHRANILATE ISOMERASE"/>
    <property type="match status" value="1"/>
</dbReference>
<dbReference type="InterPro" id="IPR011060">
    <property type="entry name" value="RibuloseP-bd_barrel"/>
</dbReference>
<evidence type="ECO:0000313" key="11">
    <source>
        <dbReference type="EMBL" id="SMF18157.1"/>
    </source>
</evidence>
<dbReference type="Pfam" id="PF00697">
    <property type="entry name" value="PRAI"/>
    <property type="match status" value="1"/>
</dbReference>
<dbReference type="HAMAP" id="MF_00135">
    <property type="entry name" value="PRAI"/>
    <property type="match status" value="1"/>
</dbReference>
<dbReference type="Gene3D" id="3.20.20.70">
    <property type="entry name" value="Aldolase class I"/>
    <property type="match status" value="1"/>
</dbReference>
<organism evidence="11 12">
    <name type="scientific">Desulfovibrio gilichinskyi</name>
    <dbReference type="NCBI Taxonomy" id="1519643"/>
    <lineage>
        <taxon>Bacteria</taxon>
        <taxon>Pseudomonadati</taxon>
        <taxon>Thermodesulfobacteriota</taxon>
        <taxon>Desulfovibrionia</taxon>
        <taxon>Desulfovibrionales</taxon>
        <taxon>Desulfovibrionaceae</taxon>
        <taxon>Desulfovibrio</taxon>
    </lineage>
</organism>
<keyword evidence="5 9" id="KW-0028">Amino-acid biosynthesis</keyword>
<evidence type="ECO:0000256" key="5">
    <source>
        <dbReference type="ARBA" id="ARBA00022605"/>
    </source>
</evidence>
<dbReference type="PANTHER" id="PTHR42894">
    <property type="entry name" value="N-(5'-PHOSPHORIBOSYL)ANTHRANILATE ISOMERASE"/>
    <property type="match status" value="1"/>
</dbReference>
<keyword evidence="12" id="KW-1185">Reference proteome</keyword>
<evidence type="ECO:0000313" key="12">
    <source>
        <dbReference type="Proteomes" id="UP000192906"/>
    </source>
</evidence>
<gene>
    <name evidence="9" type="primary">trpF</name>
    <name evidence="11" type="ORF">SAMN06295933_2077</name>
</gene>
<dbReference type="InterPro" id="IPR013785">
    <property type="entry name" value="Aldolase_TIM"/>
</dbReference>
<dbReference type="EC" id="5.3.1.24" evidence="3 9"/>
<dbReference type="InterPro" id="IPR044643">
    <property type="entry name" value="TrpF_fam"/>
</dbReference>
<dbReference type="AlphaFoldDB" id="A0A1X7DMZ0"/>
<dbReference type="RefSeq" id="WP_085101863.1">
    <property type="nucleotide sequence ID" value="NZ_FWZU01000003.1"/>
</dbReference>
<dbReference type="Proteomes" id="UP000192906">
    <property type="component" value="Unassembled WGS sequence"/>
</dbReference>
<feature type="domain" description="N-(5'phosphoribosyl) anthranilate isomerase (PRAI)" evidence="10">
    <location>
        <begin position="6"/>
        <end position="198"/>
    </location>
</feature>
<proteinExistence type="inferred from homology"/>
<comment type="pathway">
    <text evidence="2 9">Amino-acid biosynthesis; L-tryptophan biosynthesis; L-tryptophan from chorismate: step 3/5.</text>
</comment>
<evidence type="ECO:0000259" key="10">
    <source>
        <dbReference type="Pfam" id="PF00697"/>
    </source>
</evidence>
<accession>A0A1X7DMZ0</accession>
<dbReference type="CDD" id="cd00405">
    <property type="entry name" value="PRAI"/>
    <property type="match status" value="1"/>
</dbReference>
<dbReference type="SUPFAM" id="SSF51366">
    <property type="entry name" value="Ribulose-phoshate binding barrel"/>
    <property type="match status" value="1"/>
</dbReference>
<evidence type="ECO:0000256" key="6">
    <source>
        <dbReference type="ARBA" id="ARBA00022822"/>
    </source>
</evidence>
<protein>
    <recommendedName>
        <fullName evidence="4 9">N-(5'-phosphoribosyl)anthranilate isomerase</fullName>
        <shortName evidence="9">PRAI</shortName>
        <ecNumber evidence="3 9">5.3.1.24</ecNumber>
    </recommendedName>
</protein>
<evidence type="ECO:0000256" key="4">
    <source>
        <dbReference type="ARBA" id="ARBA00022272"/>
    </source>
</evidence>
<keyword evidence="6 9" id="KW-0822">Tryptophan biosynthesis</keyword>
<dbReference type="GO" id="GO:0000162">
    <property type="term" value="P:L-tryptophan biosynthetic process"/>
    <property type="evidence" value="ECO:0007669"/>
    <property type="project" value="UniProtKB-UniRule"/>
</dbReference>
<dbReference type="InterPro" id="IPR001240">
    <property type="entry name" value="PRAI_dom"/>
</dbReference>
<keyword evidence="7 9" id="KW-0057">Aromatic amino acid biosynthesis</keyword>
<sequence>MNMLIKVCGMTRKEDVASCEELGADFLGFIFHPSSPRCVDAEFARSVELSTAEKVGVFVKQSATEVLETMKNGKLNFAQLHGGQNEEFCKAVGRERVIKVLWPQRYDSVKEFQDDIDRYTPFCRYMLFDAGSSGGGHGKPLDFSVFSEVKIPNPWLLAGGLSAKNLLEAISSAKPSGVDLNSGVEVSPGIKDINKLSAAFVSVHLANKRNQS</sequence>
<evidence type="ECO:0000256" key="7">
    <source>
        <dbReference type="ARBA" id="ARBA00023141"/>
    </source>
</evidence>
<evidence type="ECO:0000256" key="2">
    <source>
        <dbReference type="ARBA" id="ARBA00004664"/>
    </source>
</evidence>
<comment type="similarity">
    <text evidence="9">Belongs to the TrpF family.</text>
</comment>
<dbReference type="UniPathway" id="UPA00035">
    <property type="reaction ID" value="UER00042"/>
</dbReference>
<dbReference type="OrthoDB" id="9796196at2"/>
<evidence type="ECO:0000256" key="3">
    <source>
        <dbReference type="ARBA" id="ARBA00012572"/>
    </source>
</evidence>
<evidence type="ECO:0000256" key="1">
    <source>
        <dbReference type="ARBA" id="ARBA00001164"/>
    </source>
</evidence>
<dbReference type="EMBL" id="FWZU01000003">
    <property type="protein sequence ID" value="SMF18157.1"/>
    <property type="molecule type" value="Genomic_DNA"/>
</dbReference>
<evidence type="ECO:0000256" key="9">
    <source>
        <dbReference type="HAMAP-Rule" id="MF_00135"/>
    </source>
</evidence>
<keyword evidence="8 9" id="KW-0413">Isomerase</keyword>
<dbReference type="GO" id="GO:0004640">
    <property type="term" value="F:phosphoribosylanthranilate isomerase activity"/>
    <property type="evidence" value="ECO:0007669"/>
    <property type="project" value="UniProtKB-UniRule"/>
</dbReference>
<evidence type="ECO:0000256" key="8">
    <source>
        <dbReference type="ARBA" id="ARBA00023235"/>
    </source>
</evidence>